<gene>
    <name evidence="1" type="ORF">DPX16_12983</name>
</gene>
<keyword evidence="2" id="KW-1185">Reference proteome</keyword>
<name>A0A3N0XF38_ANAGA</name>
<sequence length="160" mass="17847">MSAICVNMVTYVVRIANRFSEGSQSVHRLCVRRRKSHITSIQHSAGCSNYASPLCHGPQTGRPLCSPDFCCAGAVAVDDYGLRSDRLPGDSFRGVISLSRPLYDKLILKARWATISEQYDNRHCVYVKEMRGHDSSINAGVNRTRPRGYVSEIEAPYQPL</sequence>
<organism evidence="1 2">
    <name type="scientific">Anabarilius grahami</name>
    <name type="common">Kanglang fish</name>
    <name type="synonym">Barilius grahami</name>
    <dbReference type="NCBI Taxonomy" id="495550"/>
    <lineage>
        <taxon>Eukaryota</taxon>
        <taxon>Metazoa</taxon>
        <taxon>Chordata</taxon>
        <taxon>Craniata</taxon>
        <taxon>Vertebrata</taxon>
        <taxon>Euteleostomi</taxon>
        <taxon>Actinopterygii</taxon>
        <taxon>Neopterygii</taxon>
        <taxon>Teleostei</taxon>
        <taxon>Ostariophysi</taxon>
        <taxon>Cypriniformes</taxon>
        <taxon>Xenocyprididae</taxon>
        <taxon>Xenocypridinae</taxon>
        <taxon>Xenocypridinae incertae sedis</taxon>
        <taxon>Anabarilius</taxon>
    </lineage>
</organism>
<protein>
    <submittedName>
        <fullName evidence="1">Uncharacterized protein</fullName>
    </submittedName>
</protein>
<reference evidence="1 2" key="1">
    <citation type="submission" date="2018-10" db="EMBL/GenBank/DDBJ databases">
        <title>Genome assembly for a Yunnan-Guizhou Plateau 3E fish, Anabarilius grahami (Regan), and its evolutionary and genetic applications.</title>
        <authorList>
            <person name="Jiang W."/>
        </authorList>
    </citation>
    <scope>NUCLEOTIDE SEQUENCE [LARGE SCALE GENOMIC DNA]</scope>
    <source>
        <strain evidence="1">AG-KIZ</strain>
        <tissue evidence="1">Muscle</tissue>
    </source>
</reference>
<accession>A0A3N0XF38</accession>
<dbReference type="EMBL" id="RJVU01079805">
    <property type="protein sequence ID" value="ROI15431.1"/>
    <property type="molecule type" value="Genomic_DNA"/>
</dbReference>
<dbReference type="AlphaFoldDB" id="A0A3N0XF38"/>
<evidence type="ECO:0000313" key="2">
    <source>
        <dbReference type="Proteomes" id="UP000281406"/>
    </source>
</evidence>
<evidence type="ECO:0000313" key="1">
    <source>
        <dbReference type="EMBL" id="ROI15431.1"/>
    </source>
</evidence>
<proteinExistence type="predicted"/>
<dbReference type="Proteomes" id="UP000281406">
    <property type="component" value="Unassembled WGS sequence"/>
</dbReference>
<comment type="caution">
    <text evidence="1">The sequence shown here is derived from an EMBL/GenBank/DDBJ whole genome shotgun (WGS) entry which is preliminary data.</text>
</comment>